<dbReference type="GO" id="GO:0016020">
    <property type="term" value="C:membrane"/>
    <property type="evidence" value="ECO:0007669"/>
    <property type="project" value="InterPro"/>
</dbReference>
<dbReference type="GO" id="GO:0016887">
    <property type="term" value="F:ATP hydrolysis activity"/>
    <property type="evidence" value="ECO:0007669"/>
    <property type="project" value="InterPro"/>
</dbReference>
<dbReference type="Proteomes" id="UP000271241">
    <property type="component" value="Unassembled WGS sequence"/>
</dbReference>
<evidence type="ECO:0000259" key="1">
    <source>
        <dbReference type="SMART" id="SM00382"/>
    </source>
</evidence>
<protein>
    <submittedName>
        <fullName evidence="2">P-loop containing nucleoside triphosphate hydrolase protein</fullName>
    </submittedName>
</protein>
<dbReference type="GO" id="GO:0005524">
    <property type="term" value="F:ATP binding"/>
    <property type="evidence" value="ECO:0007669"/>
    <property type="project" value="InterPro"/>
</dbReference>
<dbReference type="InterPro" id="IPR017871">
    <property type="entry name" value="ABC_transporter-like_CS"/>
</dbReference>
<dbReference type="PANTHER" id="PTHR19229">
    <property type="entry name" value="ATP-BINDING CASSETTE TRANSPORTER SUBFAMILY A ABCA"/>
    <property type="match status" value="1"/>
</dbReference>
<dbReference type="GO" id="GO:0005319">
    <property type="term" value="F:lipid transporter activity"/>
    <property type="evidence" value="ECO:0007669"/>
    <property type="project" value="TreeGrafter"/>
</dbReference>
<dbReference type="InterPro" id="IPR026082">
    <property type="entry name" value="ABCA"/>
</dbReference>
<keyword evidence="2" id="KW-0378">Hydrolase</keyword>
<accession>A0A4P9XJP4</accession>
<evidence type="ECO:0000313" key="3">
    <source>
        <dbReference type="Proteomes" id="UP000271241"/>
    </source>
</evidence>
<name>A0A4P9XJP4_9FUNG</name>
<feature type="domain" description="AAA+ ATPase" evidence="1">
    <location>
        <begin position="2"/>
        <end position="136"/>
    </location>
</feature>
<dbReference type="AlphaFoldDB" id="A0A4P9XJP4"/>
<dbReference type="EMBL" id="KZ992979">
    <property type="protein sequence ID" value="RKP05998.1"/>
    <property type="molecule type" value="Genomic_DNA"/>
</dbReference>
<dbReference type="InterPro" id="IPR027417">
    <property type="entry name" value="P-loop_NTPase"/>
</dbReference>
<dbReference type="InterPro" id="IPR003959">
    <property type="entry name" value="ATPase_AAA_core"/>
</dbReference>
<dbReference type="Pfam" id="PF13304">
    <property type="entry name" value="AAA_21"/>
    <property type="match status" value="1"/>
</dbReference>
<dbReference type="Gene3D" id="3.40.50.300">
    <property type="entry name" value="P-loop containing nucleotide triphosphate hydrolases"/>
    <property type="match status" value="1"/>
</dbReference>
<dbReference type="InterPro" id="IPR003593">
    <property type="entry name" value="AAA+_ATPase"/>
</dbReference>
<gene>
    <name evidence="2" type="ORF">THASP1DRAFT_19036</name>
</gene>
<dbReference type="OrthoDB" id="8061355at2759"/>
<organism evidence="2 3">
    <name type="scientific">Thamnocephalis sphaerospora</name>
    <dbReference type="NCBI Taxonomy" id="78915"/>
    <lineage>
        <taxon>Eukaryota</taxon>
        <taxon>Fungi</taxon>
        <taxon>Fungi incertae sedis</taxon>
        <taxon>Zoopagomycota</taxon>
        <taxon>Zoopagomycotina</taxon>
        <taxon>Zoopagomycetes</taxon>
        <taxon>Zoopagales</taxon>
        <taxon>Sigmoideomycetaceae</taxon>
        <taxon>Thamnocephalis</taxon>
    </lineage>
</organism>
<dbReference type="GO" id="GO:0140359">
    <property type="term" value="F:ABC-type transporter activity"/>
    <property type="evidence" value="ECO:0007669"/>
    <property type="project" value="InterPro"/>
</dbReference>
<dbReference type="STRING" id="78915.A0A4P9XJP4"/>
<dbReference type="PROSITE" id="PS00211">
    <property type="entry name" value="ABC_TRANSPORTER_1"/>
    <property type="match status" value="1"/>
</dbReference>
<reference evidence="3" key="1">
    <citation type="journal article" date="2018" name="Nat. Microbiol.">
        <title>Leveraging single-cell genomics to expand the fungal tree of life.</title>
        <authorList>
            <person name="Ahrendt S.R."/>
            <person name="Quandt C.A."/>
            <person name="Ciobanu D."/>
            <person name="Clum A."/>
            <person name="Salamov A."/>
            <person name="Andreopoulos B."/>
            <person name="Cheng J.F."/>
            <person name="Woyke T."/>
            <person name="Pelin A."/>
            <person name="Henrissat B."/>
            <person name="Reynolds N.K."/>
            <person name="Benny G.L."/>
            <person name="Smith M.E."/>
            <person name="James T.Y."/>
            <person name="Grigoriev I.V."/>
        </authorList>
    </citation>
    <scope>NUCLEOTIDE SEQUENCE [LARGE SCALE GENOMIC DNA]</scope>
    <source>
        <strain evidence="3">RSA 1356</strain>
    </source>
</reference>
<evidence type="ECO:0000313" key="2">
    <source>
        <dbReference type="EMBL" id="RKP05998.1"/>
    </source>
</evidence>
<keyword evidence="3" id="KW-1185">Reference proteome</keyword>
<sequence length="194" mass="21306">MPHCHLRAGAGKTTTISMLTGALLPDDGQVIVEGHELPSSSQARSDDVHLKDSGDQRVVTYSGGMKRKLSVAIAFLGDPLVVLLDEPTTGMDVYTRRQIWQLIQDSKQGRAIVLTTHSMEEADALGDRIAIMSKGKMQAQGTSLFLKNRYGIGYRLHVEKKRNADWHADVLEELVKSEFPGRPQSMHPAQTSAS</sequence>
<dbReference type="SUPFAM" id="SSF52540">
    <property type="entry name" value="P-loop containing nucleoside triphosphate hydrolases"/>
    <property type="match status" value="1"/>
</dbReference>
<dbReference type="SMART" id="SM00382">
    <property type="entry name" value="AAA"/>
    <property type="match status" value="1"/>
</dbReference>
<proteinExistence type="predicted"/>